<feature type="transmembrane region" description="Helical" evidence="1">
    <location>
        <begin position="119"/>
        <end position="136"/>
    </location>
</feature>
<protein>
    <submittedName>
        <fullName evidence="2">ABC transporter permease</fullName>
    </submittedName>
</protein>
<keyword evidence="1" id="KW-0812">Transmembrane</keyword>
<feature type="transmembrane region" description="Helical" evidence="1">
    <location>
        <begin position="179"/>
        <end position="198"/>
    </location>
</feature>
<dbReference type="GO" id="GO:0016020">
    <property type="term" value="C:membrane"/>
    <property type="evidence" value="ECO:0007669"/>
    <property type="project" value="InterPro"/>
</dbReference>
<gene>
    <name evidence="2" type="ORF">H7B90_16095</name>
</gene>
<reference evidence="2 3" key="1">
    <citation type="submission" date="2020-08" db="EMBL/GenBank/DDBJ databases">
        <title>Cohnella phylogeny.</title>
        <authorList>
            <person name="Dunlap C."/>
        </authorList>
    </citation>
    <scope>NUCLEOTIDE SEQUENCE [LARGE SCALE GENOMIC DNA]</scope>
    <source>
        <strain evidence="2 3">DSM 25239</strain>
    </source>
</reference>
<evidence type="ECO:0000313" key="3">
    <source>
        <dbReference type="Proteomes" id="UP000553776"/>
    </source>
</evidence>
<evidence type="ECO:0000256" key="1">
    <source>
        <dbReference type="SAM" id="Phobius"/>
    </source>
</evidence>
<dbReference type="InterPro" id="IPR010288">
    <property type="entry name" value="EcsB_ABC"/>
</dbReference>
<feature type="non-terminal residue" evidence="2">
    <location>
        <position position="370"/>
    </location>
</feature>
<feature type="transmembrane region" description="Helical" evidence="1">
    <location>
        <begin position="33"/>
        <end position="58"/>
    </location>
</feature>
<feature type="transmembrane region" description="Helical" evidence="1">
    <location>
        <begin position="148"/>
        <end position="167"/>
    </location>
</feature>
<keyword evidence="1" id="KW-1133">Transmembrane helix</keyword>
<dbReference type="Pfam" id="PF05975">
    <property type="entry name" value="EcsB"/>
    <property type="match status" value="1"/>
</dbReference>
<sequence length="370" mass="40803">MADPRHASLEKLRELYRSRAAAFRQELIPYFRYVLQSGFGLLLSAIGITLITGYIRLLNDPGDWPSDIVGTVVLLLIALYAPLRTYFQPADTVFVVPLEKEALAAVVLPKARRAMLASALRMLAAFAVFAPLYSQAAPTAEAAAGRPLPLLGLAFALVGAWNAHAAWNERRLASSAWRVGLRAARFAAVALVAAGLLLRPFVPALAFAVLCAAVLYALARLQTRHALPWDRLIAEEAAARRRWLRFLSWFVDVPSETSRPARRGWIAWTADRLPWRRDSAWTFLYAKTLLRSDTFGAFWRWNAVLIVILAMAKEPLLDAIAFAIAVFVGGLQLTELGRTRFAENAAVVPLRPERRLRAVAGVTRAAGLVA</sequence>
<dbReference type="Proteomes" id="UP000553776">
    <property type="component" value="Unassembled WGS sequence"/>
</dbReference>
<evidence type="ECO:0000313" key="2">
    <source>
        <dbReference type="EMBL" id="MBB6692929.1"/>
    </source>
</evidence>
<name>A0A841TZE5_9BACL</name>
<dbReference type="RefSeq" id="WP_185136914.1">
    <property type="nucleotide sequence ID" value="NZ_JACJVR010000062.1"/>
</dbReference>
<feature type="transmembrane region" description="Helical" evidence="1">
    <location>
        <begin position="64"/>
        <end position="83"/>
    </location>
</feature>
<organism evidence="2 3">
    <name type="scientific">Cohnella xylanilytica</name>
    <dbReference type="NCBI Taxonomy" id="557555"/>
    <lineage>
        <taxon>Bacteria</taxon>
        <taxon>Bacillati</taxon>
        <taxon>Bacillota</taxon>
        <taxon>Bacilli</taxon>
        <taxon>Bacillales</taxon>
        <taxon>Paenibacillaceae</taxon>
        <taxon>Cohnella</taxon>
    </lineage>
</organism>
<proteinExistence type="predicted"/>
<keyword evidence="3" id="KW-1185">Reference proteome</keyword>
<comment type="caution">
    <text evidence="2">The sequence shown here is derived from an EMBL/GenBank/DDBJ whole genome shotgun (WGS) entry which is preliminary data.</text>
</comment>
<accession>A0A841TZE5</accession>
<keyword evidence="1" id="KW-0472">Membrane</keyword>
<dbReference type="EMBL" id="JACJVR010000062">
    <property type="protein sequence ID" value="MBB6692929.1"/>
    <property type="molecule type" value="Genomic_DNA"/>
</dbReference>
<dbReference type="AlphaFoldDB" id="A0A841TZE5"/>